<accession>A0A327Z4U2</accession>
<feature type="domain" description="HTH tetR-type" evidence="4">
    <location>
        <begin position="15"/>
        <end position="47"/>
    </location>
</feature>
<dbReference type="Pfam" id="PF21597">
    <property type="entry name" value="TetR_C_43"/>
    <property type="match status" value="1"/>
</dbReference>
<evidence type="ECO:0000256" key="2">
    <source>
        <dbReference type="ARBA" id="ARBA00023125"/>
    </source>
</evidence>
<dbReference type="OrthoDB" id="9795011at2"/>
<dbReference type="AlphaFoldDB" id="A0A327Z4U2"/>
<dbReference type="PANTHER" id="PTHR30055:SF234">
    <property type="entry name" value="HTH-TYPE TRANSCRIPTIONAL REGULATOR BETI"/>
    <property type="match status" value="1"/>
</dbReference>
<dbReference type="InterPro" id="IPR049445">
    <property type="entry name" value="TetR_SbtR-like_C"/>
</dbReference>
<gene>
    <name evidence="6" type="ORF">B0I29_11533</name>
</gene>
<evidence type="ECO:0000313" key="6">
    <source>
        <dbReference type="EMBL" id="RAK31227.1"/>
    </source>
</evidence>
<sequence>MVLRRDAQQNVTKLTAAAVTVFRQQGFQAPLEAVAQEAGVSIGTLYNRIGRDGTRETLIEAAAPVIAAERTDQLAAEARSRPDPWARFEHYVTALLDSQAASPPVDDIMARRLPESSQLTEQCEHALRHAGRFIAEAQADGSLRPDFRVEDLTVLFQASSGILRASAPPCADAWRRHLRFVLDGLRTPA</sequence>
<dbReference type="Proteomes" id="UP000249341">
    <property type="component" value="Unassembled WGS sequence"/>
</dbReference>
<dbReference type="RefSeq" id="WP_111652158.1">
    <property type="nucleotide sequence ID" value="NZ_JACHWI010000010.1"/>
</dbReference>
<name>A0A327Z4U2_9ACTN</name>
<proteinExistence type="predicted"/>
<protein>
    <submittedName>
        <fullName evidence="6">TetR family transcriptional regulator</fullName>
    </submittedName>
</protein>
<dbReference type="Gene3D" id="1.10.357.10">
    <property type="entry name" value="Tetracycline Repressor, domain 2"/>
    <property type="match status" value="1"/>
</dbReference>
<keyword evidence="3" id="KW-0804">Transcription</keyword>
<keyword evidence="2" id="KW-0238">DNA-binding</keyword>
<dbReference type="GO" id="GO:0000976">
    <property type="term" value="F:transcription cis-regulatory region binding"/>
    <property type="evidence" value="ECO:0007669"/>
    <property type="project" value="TreeGrafter"/>
</dbReference>
<dbReference type="InterPro" id="IPR001647">
    <property type="entry name" value="HTH_TetR"/>
</dbReference>
<dbReference type="EMBL" id="QLMJ01000015">
    <property type="protein sequence ID" value="RAK31227.1"/>
    <property type="molecule type" value="Genomic_DNA"/>
</dbReference>
<keyword evidence="1" id="KW-0805">Transcription regulation</keyword>
<dbReference type="PANTHER" id="PTHR30055">
    <property type="entry name" value="HTH-TYPE TRANSCRIPTIONAL REGULATOR RUTR"/>
    <property type="match status" value="1"/>
</dbReference>
<dbReference type="InterPro" id="IPR009057">
    <property type="entry name" value="Homeodomain-like_sf"/>
</dbReference>
<dbReference type="InterPro" id="IPR050109">
    <property type="entry name" value="HTH-type_TetR-like_transc_reg"/>
</dbReference>
<dbReference type="Pfam" id="PF00440">
    <property type="entry name" value="TetR_N"/>
    <property type="match status" value="1"/>
</dbReference>
<organism evidence="6 7">
    <name type="scientific">Actinoplanes lutulentus</name>
    <dbReference type="NCBI Taxonomy" id="1287878"/>
    <lineage>
        <taxon>Bacteria</taxon>
        <taxon>Bacillati</taxon>
        <taxon>Actinomycetota</taxon>
        <taxon>Actinomycetes</taxon>
        <taxon>Micromonosporales</taxon>
        <taxon>Micromonosporaceae</taxon>
        <taxon>Actinoplanes</taxon>
    </lineage>
</organism>
<dbReference type="GO" id="GO:0003700">
    <property type="term" value="F:DNA-binding transcription factor activity"/>
    <property type="evidence" value="ECO:0007669"/>
    <property type="project" value="TreeGrafter"/>
</dbReference>
<reference evidence="6 7" key="1">
    <citation type="submission" date="2018-06" db="EMBL/GenBank/DDBJ databases">
        <title>Genomic Encyclopedia of Type Strains, Phase III (KMG-III): the genomes of soil and plant-associated and newly described type strains.</title>
        <authorList>
            <person name="Whitman W."/>
        </authorList>
    </citation>
    <scope>NUCLEOTIDE SEQUENCE [LARGE SCALE GENOMIC DNA]</scope>
    <source>
        <strain evidence="6 7">CGMCC 4.7090</strain>
    </source>
</reference>
<evidence type="ECO:0000256" key="1">
    <source>
        <dbReference type="ARBA" id="ARBA00023015"/>
    </source>
</evidence>
<feature type="domain" description="Transcriptional regulator SbtR-like C-terminal" evidence="5">
    <location>
        <begin position="84"/>
        <end position="186"/>
    </location>
</feature>
<dbReference type="SUPFAM" id="SSF48498">
    <property type="entry name" value="Tetracyclin repressor-like, C-terminal domain"/>
    <property type="match status" value="1"/>
</dbReference>
<evidence type="ECO:0000313" key="7">
    <source>
        <dbReference type="Proteomes" id="UP000249341"/>
    </source>
</evidence>
<evidence type="ECO:0000259" key="5">
    <source>
        <dbReference type="Pfam" id="PF21597"/>
    </source>
</evidence>
<dbReference type="SUPFAM" id="SSF46689">
    <property type="entry name" value="Homeodomain-like"/>
    <property type="match status" value="1"/>
</dbReference>
<evidence type="ECO:0000259" key="4">
    <source>
        <dbReference type="Pfam" id="PF00440"/>
    </source>
</evidence>
<evidence type="ECO:0000256" key="3">
    <source>
        <dbReference type="ARBA" id="ARBA00023163"/>
    </source>
</evidence>
<keyword evidence="7" id="KW-1185">Reference proteome</keyword>
<comment type="caution">
    <text evidence="6">The sequence shown here is derived from an EMBL/GenBank/DDBJ whole genome shotgun (WGS) entry which is preliminary data.</text>
</comment>
<dbReference type="InterPro" id="IPR036271">
    <property type="entry name" value="Tet_transcr_reg_TetR-rel_C_sf"/>
</dbReference>